<reference evidence="1" key="1">
    <citation type="submission" date="2021-02" db="EMBL/GenBank/DDBJ databases">
        <authorList>
            <person name="Nieuwenhuis M."/>
            <person name="Van De Peppel L.J.J."/>
        </authorList>
    </citation>
    <scope>NUCLEOTIDE SEQUENCE</scope>
    <source>
        <strain evidence="1">D49</strain>
    </source>
</reference>
<dbReference type="OrthoDB" id="3251624at2759"/>
<dbReference type="AlphaFoldDB" id="A0A9P7K401"/>
<comment type="caution">
    <text evidence="1">The sequence shown here is derived from an EMBL/GenBank/DDBJ whole genome shotgun (WGS) entry which is preliminary data.</text>
</comment>
<keyword evidence="2" id="KW-1185">Reference proteome</keyword>
<reference evidence="1" key="2">
    <citation type="submission" date="2021-10" db="EMBL/GenBank/DDBJ databases">
        <title>Phylogenomics reveals ancestral predisposition of the termite-cultivated fungus Termitomyces towards a domesticated lifestyle.</title>
        <authorList>
            <person name="Auxier B."/>
            <person name="Grum-Grzhimaylo A."/>
            <person name="Cardenas M.E."/>
            <person name="Lodge J.D."/>
            <person name="Laessoe T."/>
            <person name="Pedersen O."/>
            <person name="Smith M.E."/>
            <person name="Kuyper T.W."/>
            <person name="Franco-Molano E.A."/>
            <person name="Baroni T.J."/>
            <person name="Aanen D.K."/>
        </authorList>
    </citation>
    <scope>NUCLEOTIDE SEQUENCE</scope>
    <source>
        <strain evidence="1">D49</strain>
    </source>
</reference>
<organism evidence="1 2">
    <name type="scientific">Sphagnurus paluster</name>
    <dbReference type="NCBI Taxonomy" id="117069"/>
    <lineage>
        <taxon>Eukaryota</taxon>
        <taxon>Fungi</taxon>
        <taxon>Dikarya</taxon>
        <taxon>Basidiomycota</taxon>
        <taxon>Agaricomycotina</taxon>
        <taxon>Agaricomycetes</taxon>
        <taxon>Agaricomycetidae</taxon>
        <taxon>Agaricales</taxon>
        <taxon>Tricholomatineae</taxon>
        <taxon>Lyophyllaceae</taxon>
        <taxon>Sphagnurus</taxon>
    </lineage>
</organism>
<sequence>MMTLHPFNTPCKSVLLMWSVPTQQRHAMPDTHASVLFVLLHGMPFTNIQREDRHAELEGLDEFHFHHAKRVPHHWIGYD</sequence>
<accession>A0A9P7K401</accession>
<dbReference type="Proteomes" id="UP000717328">
    <property type="component" value="Unassembled WGS sequence"/>
</dbReference>
<dbReference type="EMBL" id="JABCKI010006086">
    <property type="protein sequence ID" value="KAG5635460.1"/>
    <property type="molecule type" value="Genomic_DNA"/>
</dbReference>
<evidence type="ECO:0000313" key="2">
    <source>
        <dbReference type="Proteomes" id="UP000717328"/>
    </source>
</evidence>
<name>A0A9P7K401_9AGAR</name>
<feature type="non-terminal residue" evidence="1">
    <location>
        <position position="1"/>
    </location>
</feature>
<proteinExistence type="predicted"/>
<protein>
    <submittedName>
        <fullName evidence="1">Uncharacterized protein</fullName>
    </submittedName>
</protein>
<gene>
    <name evidence="1" type="ORF">H0H81_011173</name>
</gene>
<evidence type="ECO:0000313" key="1">
    <source>
        <dbReference type="EMBL" id="KAG5635460.1"/>
    </source>
</evidence>